<dbReference type="OrthoDB" id="5177824at2"/>
<dbReference type="InterPro" id="IPR016084">
    <property type="entry name" value="Haem_Oase-like_multi-hlx"/>
</dbReference>
<comment type="caution">
    <text evidence="1">The sequence shown here is derived from an EMBL/GenBank/DDBJ whole genome shotgun (WGS) entry which is preliminary data.</text>
</comment>
<protein>
    <submittedName>
        <fullName evidence="1">Uncharacterized protein</fullName>
    </submittedName>
</protein>
<dbReference type="EMBL" id="PDDY01000001">
    <property type="protein sequence ID" value="PEH43466.1"/>
    <property type="molecule type" value="Genomic_DNA"/>
</dbReference>
<evidence type="ECO:0000313" key="2">
    <source>
        <dbReference type="Proteomes" id="UP000220629"/>
    </source>
</evidence>
<sequence>MVSVDYKAVRQAANRAIEEFAGNRVFSALDAGKWSVTDYQHLLLTLFYQIYQGSMSFAAAAANCPTRLTELREYLVAHAHEEIPHYKWILDDLYSTGYQGPDPKTLLPQPSAMAYVAFNVHNALHMPGTRLASSIVLEGIGQRYGAWFGKLVLEKTPLKHENLSFFFSHGETDKEHVVELWDIIDRSPLNEEEVRWMAHASYVAGTFYKRMWDDSLHYVEYR</sequence>
<gene>
    <name evidence="1" type="ORF">CRM94_15640</name>
</gene>
<reference evidence="2" key="1">
    <citation type="submission" date="2017-09" db="EMBL/GenBank/DDBJ databases">
        <title>FDA dAtabase for Regulatory Grade micrObial Sequences (FDA-ARGOS): Supporting development and validation of Infectious Disease Dx tests.</title>
        <authorList>
            <person name="Minogue T."/>
            <person name="Wolcott M."/>
            <person name="Wasieloski L."/>
            <person name="Aguilar W."/>
            <person name="Moore D."/>
            <person name="Tallon L."/>
            <person name="Sadzewicz L."/>
            <person name="Ott S."/>
            <person name="Zhao X."/>
            <person name="Nagaraj S."/>
            <person name="Vavikolanu K."/>
            <person name="Aluvathingal J."/>
            <person name="Nadendla S."/>
            <person name="Sichtig H."/>
        </authorList>
    </citation>
    <scope>NUCLEOTIDE SEQUENCE [LARGE SCALE GENOMIC DNA]</scope>
    <source>
        <strain evidence="2">FDAARGOS_390</strain>
    </source>
</reference>
<dbReference type="SUPFAM" id="SSF48613">
    <property type="entry name" value="Heme oxygenase-like"/>
    <property type="match status" value="1"/>
</dbReference>
<organism evidence="1 2">
    <name type="scientific">Burkholderia gladioli</name>
    <name type="common">Pseudomonas marginata</name>
    <name type="synonym">Phytomonas marginata</name>
    <dbReference type="NCBI Taxonomy" id="28095"/>
    <lineage>
        <taxon>Bacteria</taxon>
        <taxon>Pseudomonadati</taxon>
        <taxon>Pseudomonadota</taxon>
        <taxon>Betaproteobacteria</taxon>
        <taxon>Burkholderiales</taxon>
        <taxon>Burkholderiaceae</taxon>
        <taxon>Burkholderia</taxon>
    </lineage>
</organism>
<name>A0A2A7SIX1_BURGA</name>
<dbReference type="Pfam" id="PF14518">
    <property type="entry name" value="Haem_oxygenas_2"/>
    <property type="match status" value="1"/>
</dbReference>
<proteinExistence type="predicted"/>
<dbReference type="Gene3D" id="1.20.910.10">
    <property type="entry name" value="Heme oxygenase-like"/>
    <property type="match status" value="1"/>
</dbReference>
<dbReference type="AlphaFoldDB" id="A0A2A7SIX1"/>
<evidence type="ECO:0000313" key="1">
    <source>
        <dbReference type="EMBL" id="PEH43466.1"/>
    </source>
</evidence>
<accession>A0A2A7SIX1</accession>
<dbReference type="Proteomes" id="UP000220629">
    <property type="component" value="Unassembled WGS sequence"/>
</dbReference>